<organism evidence="2 3">
    <name type="scientific">Saguinus oedipus</name>
    <name type="common">Cotton-top tamarin</name>
    <name type="synonym">Oedipomidas oedipus</name>
    <dbReference type="NCBI Taxonomy" id="9490"/>
    <lineage>
        <taxon>Eukaryota</taxon>
        <taxon>Metazoa</taxon>
        <taxon>Chordata</taxon>
        <taxon>Craniata</taxon>
        <taxon>Vertebrata</taxon>
        <taxon>Euteleostomi</taxon>
        <taxon>Mammalia</taxon>
        <taxon>Eutheria</taxon>
        <taxon>Euarchontoglires</taxon>
        <taxon>Primates</taxon>
        <taxon>Haplorrhini</taxon>
        <taxon>Platyrrhini</taxon>
        <taxon>Cebidae</taxon>
        <taxon>Callitrichinae</taxon>
        <taxon>Saguinus</taxon>
    </lineage>
</organism>
<evidence type="ECO:0000313" key="3">
    <source>
        <dbReference type="Proteomes" id="UP001266305"/>
    </source>
</evidence>
<feature type="region of interest" description="Disordered" evidence="1">
    <location>
        <begin position="35"/>
        <end position="61"/>
    </location>
</feature>
<evidence type="ECO:0000256" key="1">
    <source>
        <dbReference type="SAM" id="MobiDB-lite"/>
    </source>
</evidence>
<name>A0ABQ9UQ28_SAGOE</name>
<feature type="non-terminal residue" evidence="2">
    <location>
        <position position="1"/>
    </location>
</feature>
<proteinExistence type="predicted"/>
<dbReference type="EMBL" id="JASSZA010000011">
    <property type="protein sequence ID" value="KAK2098347.1"/>
    <property type="molecule type" value="Genomic_DNA"/>
</dbReference>
<keyword evidence="3" id="KW-1185">Reference proteome</keyword>
<comment type="caution">
    <text evidence="2">The sequence shown here is derived from an EMBL/GenBank/DDBJ whole genome shotgun (WGS) entry which is preliminary data.</text>
</comment>
<evidence type="ECO:0000313" key="2">
    <source>
        <dbReference type="EMBL" id="KAK2098347.1"/>
    </source>
</evidence>
<reference evidence="2 3" key="1">
    <citation type="submission" date="2023-05" db="EMBL/GenBank/DDBJ databases">
        <title>B98-5 Cell Line De Novo Hybrid Assembly: An Optical Mapping Approach.</title>
        <authorList>
            <person name="Kananen K."/>
            <person name="Auerbach J.A."/>
            <person name="Kautto E."/>
            <person name="Blachly J.S."/>
        </authorList>
    </citation>
    <scope>NUCLEOTIDE SEQUENCE [LARGE SCALE GENOMIC DNA]</scope>
    <source>
        <strain evidence="2">B95-8</strain>
        <tissue evidence="2">Cell line</tissue>
    </source>
</reference>
<sequence length="61" mass="6589">YATPSATTTTGGAYKTITRGVVVKTRLDLCLVQERPGTAEHVSSYRELPQPPQGSSLQLTR</sequence>
<protein>
    <submittedName>
        <fullName evidence="2">Uncharacterized protein</fullName>
    </submittedName>
</protein>
<dbReference type="Proteomes" id="UP001266305">
    <property type="component" value="Unassembled WGS sequence"/>
</dbReference>
<accession>A0ABQ9UQ28</accession>
<gene>
    <name evidence="2" type="ORF">P7K49_023798</name>
</gene>